<dbReference type="AlphaFoldDB" id="A0A854QHJ9"/>
<dbReference type="EMBL" id="AMKT01000034">
    <property type="protein sequence ID" value="OXG24176.1"/>
    <property type="molecule type" value="Genomic_DNA"/>
</dbReference>
<reference evidence="1 2" key="1">
    <citation type="submission" date="2017-06" db="EMBL/GenBank/DDBJ databases">
        <title>Global population genomics of the pathogenic fungus Cryptococcus neoformans var. grubii.</title>
        <authorList>
            <person name="Cuomo C."/>
            <person name="Litvintseva A."/>
            <person name="Chen Y."/>
            <person name="Young S."/>
            <person name="Zeng Q."/>
            <person name="Chapman S."/>
            <person name="Gujja S."/>
            <person name="Saif S."/>
            <person name="Birren B."/>
        </authorList>
    </citation>
    <scope>NUCLEOTIDE SEQUENCE [LARGE SCALE GENOMIC DNA]</scope>
    <source>
        <strain evidence="1 2">Tu259-1</strain>
    </source>
</reference>
<proteinExistence type="predicted"/>
<evidence type="ECO:0000313" key="2">
    <source>
        <dbReference type="Proteomes" id="UP000199727"/>
    </source>
</evidence>
<sequence>MAPCVCLTTLLSCSPRRCSLANLSAAPSSKHQHKHLSTARLIFDCLSCFTAVPHIAICLVLVCFSRWSLLPVACASVSYAY</sequence>
<accession>A0A854QHJ9</accession>
<evidence type="ECO:0000313" key="1">
    <source>
        <dbReference type="EMBL" id="OXG24176.1"/>
    </source>
</evidence>
<dbReference type="Proteomes" id="UP000199727">
    <property type="component" value="Unassembled WGS sequence"/>
</dbReference>
<gene>
    <name evidence="1" type="ORF">C361_02725</name>
</gene>
<comment type="caution">
    <text evidence="1">The sequence shown here is derived from an EMBL/GenBank/DDBJ whole genome shotgun (WGS) entry which is preliminary data.</text>
</comment>
<name>A0A854QHJ9_CRYNE</name>
<protein>
    <submittedName>
        <fullName evidence="1">Uncharacterized protein</fullName>
    </submittedName>
</protein>
<organism evidence="1 2">
    <name type="scientific">Cryptococcus neoformans Tu259-1</name>
    <dbReference type="NCBI Taxonomy" id="1230072"/>
    <lineage>
        <taxon>Eukaryota</taxon>
        <taxon>Fungi</taxon>
        <taxon>Dikarya</taxon>
        <taxon>Basidiomycota</taxon>
        <taxon>Agaricomycotina</taxon>
        <taxon>Tremellomycetes</taxon>
        <taxon>Tremellales</taxon>
        <taxon>Cryptococcaceae</taxon>
        <taxon>Cryptococcus</taxon>
        <taxon>Cryptococcus neoformans species complex</taxon>
    </lineage>
</organism>